<evidence type="ECO:0000313" key="1">
    <source>
        <dbReference type="EMBL" id="KAJ9115616.1"/>
    </source>
</evidence>
<protein>
    <submittedName>
        <fullName evidence="1">Uncharacterized protein</fullName>
    </submittedName>
</protein>
<comment type="caution">
    <text evidence="1">The sequence shown here is derived from an EMBL/GenBank/DDBJ whole genome shotgun (WGS) entry which is preliminary data.</text>
</comment>
<organism evidence="1 2">
    <name type="scientific">Naganishia adeliensis</name>
    <dbReference type="NCBI Taxonomy" id="92952"/>
    <lineage>
        <taxon>Eukaryota</taxon>
        <taxon>Fungi</taxon>
        <taxon>Dikarya</taxon>
        <taxon>Basidiomycota</taxon>
        <taxon>Agaricomycotina</taxon>
        <taxon>Tremellomycetes</taxon>
        <taxon>Filobasidiales</taxon>
        <taxon>Filobasidiaceae</taxon>
        <taxon>Naganishia</taxon>
    </lineage>
</organism>
<reference evidence="1" key="1">
    <citation type="submission" date="2023-04" db="EMBL/GenBank/DDBJ databases">
        <title>Draft Genome sequencing of Naganishia species isolated from polar environments using Oxford Nanopore Technology.</title>
        <authorList>
            <person name="Leo P."/>
            <person name="Venkateswaran K."/>
        </authorList>
    </citation>
    <scope>NUCLEOTIDE SEQUENCE</scope>
    <source>
        <strain evidence="1">MNA-CCFEE 5262</strain>
    </source>
</reference>
<evidence type="ECO:0000313" key="2">
    <source>
        <dbReference type="Proteomes" id="UP001230649"/>
    </source>
</evidence>
<proteinExistence type="predicted"/>
<dbReference type="Proteomes" id="UP001230649">
    <property type="component" value="Unassembled WGS sequence"/>
</dbReference>
<accession>A0ACC2WXU1</accession>
<sequence>MGKRGAEDQLTKDDVEGGRGGRDDSDDDSRDPKEEDSTPVSTPSFGFGQPSASAPTSAFGAPVSSGFSFGSSAAAPANPFAAPTSTTPSAFGAAPQSTPSAPVAFGAPATTTSSSTTTPAPSKPSSGFNFGSSTATTTPASTSTTSTAAPISAFGGTANTSKPPTSEGSSASKTPFSGFSFGAPAAPAKVDTPASTVISPATIAPKTSAFGAFGKSSNAGTTSAFGAKSTPVEPAKTVELPKAVNGSTSTVASSSTSAPKEDEKEIEYLTSLRGLNESAARALSVKIRDDPFINLASALESLKAEYDTYLQEITKKAGKSLPSANGAQTQTKKRDATAMDEDTSTTEPPHKKAPDAKKPSVAMPAPPPSMPSAGGFKLPAPSSSTPSSTASGFKPVLPASQPDSTKPALPAVGGFTLPVASSSSTPQSGAATGFKPTLPSSENAAAKPSPFAGFSFGQLAEKKDAATTATPAAAGVSSVPFPTFGAPASTSGGNAADSAEKRPSSRASLFAQAVIDEQNKEKTAEKETPATPSSGQKQSSIFAIKPTVKPAIADSMVVPSPSSTGASSFLFKAPSTPSAAASTTPSKLPTFSFNMGSSSDLPPTKSTTGFTFAPKPRASSASFGFGFGKTDSPEKSGDANGKTEATTTTPASKPIASGFSFGADIPRSTPKSSFPPPSSTPTGSIPRPAFSFGPTATAFSAPKPVASTADSSATDANSEEAPADAGPQADLTVGAGEEDEETLWQGKVSIGSFGKFGAEGAAPTWGDWKLCILKLNKEKSPSSGEQPMRRFLARIDPSGTIVQNFSLRSLSDMSMLTSSAYRMTVAGADGIKQVAIRFGKKKEGFDPAPMMEKLKTAIQTERTEMGLPSLPSLK</sequence>
<keyword evidence="2" id="KW-1185">Reference proteome</keyword>
<gene>
    <name evidence="1" type="ORF">QFC20_000941</name>
</gene>
<dbReference type="EMBL" id="JASBWS010000005">
    <property type="protein sequence ID" value="KAJ9115616.1"/>
    <property type="molecule type" value="Genomic_DNA"/>
</dbReference>
<name>A0ACC2WXU1_9TREE</name>